<dbReference type="HOGENOM" id="CLU_1984225_0_0_1"/>
<dbReference type="GeneID" id="8232093"/>
<sequence length="126" mass="14344">MLKLIILIFFANQVFGQEAEGNGNEQEAENEDEQEEPQPPQEDEENPQEEEEQEAQEEETTEAPTTTEPTTDNPLTALFKAKMNFLKSLFETGLQAKRKIFDAINEIIQAKLNTTEQIANSLSRRT</sequence>
<dbReference type="InParanoid" id="E0VPE9"/>
<reference evidence="3" key="2">
    <citation type="submission" date="2007-04" db="EMBL/GenBank/DDBJ databases">
        <title>The genome of the human body louse.</title>
        <authorList>
            <consortium name="The Human Body Louse Genome Consortium"/>
            <person name="Kirkness E."/>
            <person name="Walenz B."/>
            <person name="Hass B."/>
            <person name="Bruggner R."/>
            <person name="Strausberg R."/>
        </authorList>
    </citation>
    <scope>NUCLEOTIDE SEQUENCE</scope>
    <source>
        <strain evidence="3">USDA</strain>
    </source>
</reference>
<dbReference type="EMBL" id="AAZO01004161">
    <property type="status" value="NOT_ANNOTATED_CDS"/>
    <property type="molecule type" value="Genomic_DNA"/>
</dbReference>
<dbReference type="AlphaFoldDB" id="E0VPE9"/>
<evidence type="ECO:0000313" key="5">
    <source>
        <dbReference type="Proteomes" id="UP000009046"/>
    </source>
</evidence>
<feature type="region of interest" description="Disordered" evidence="1">
    <location>
        <begin position="16"/>
        <end position="76"/>
    </location>
</feature>
<dbReference type="KEGG" id="phu:Phum_PHUM357970"/>
<dbReference type="CTD" id="8232093"/>
<feature type="signal peptide" evidence="2">
    <location>
        <begin position="1"/>
        <end position="16"/>
    </location>
</feature>
<organism>
    <name type="scientific">Pediculus humanus subsp. corporis</name>
    <name type="common">Body louse</name>
    <dbReference type="NCBI Taxonomy" id="121224"/>
    <lineage>
        <taxon>Eukaryota</taxon>
        <taxon>Metazoa</taxon>
        <taxon>Ecdysozoa</taxon>
        <taxon>Arthropoda</taxon>
        <taxon>Hexapoda</taxon>
        <taxon>Insecta</taxon>
        <taxon>Pterygota</taxon>
        <taxon>Neoptera</taxon>
        <taxon>Paraneoptera</taxon>
        <taxon>Psocodea</taxon>
        <taxon>Troctomorpha</taxon>
        <taxon>Phthiraptera</taxon>
        <taxon>Anoplura</taxon>
        <taxon>Pediculidae</taxon>
        <taxon>Pediculus</taxon>
    </lineage>
</organism>
<dbReference type="EnsemblMetazoa" id="PHUM357970-RA">
    <property type="protein sequence ID" value="PHUM357970-PA"/>
    <property type="gene ID" value="PHUM357970"/>
</dbReference>
<protein>
    <submittedName>
        <fullName evidence="3 4">Uncharacterized protein</fullName>
    </submittedName>
</protein>
<dbReference type="EMBL" id="DS235363">
    <property type="protein sequence ID" value="EEB15255.1"/>
    <property type="molecule type" value="Genomic_DNA"/>
</dbReference>
<evidence type="ECO:0000313" key="4">
    <source>
        <dbReference type="EnsemblMetazoa" id="PHUM357970-PA"/>
    </source>
</evidence>
<keyword evidence="2" id="KW-0732">Signal</keyword>
<dbReference type="Proteomes" id="UP000009046">
    <property type="component" value="Unassembled WGS sequence"/>
</dbReference>
<feature type="compositionally biased region" description="Low complexity" evidence="1">
    <location>
        <begin position="16"/>
        <end position="25"/>
    </location>
</feature>
<reference evidence="4" key="3">
    <citation type="submission" date="2021-02" db="UniProtKB">
        <authorList>
            <consortium name="EnsemblMetazoa"/>
        </authorList>
    </citation>
    <scope>IDENTIFICATION</scope>
    <source>
        <strain evidence="4">USDA</strain>
    </source>
</reference>
<evidence type="ECO:0000256" key="1">
    <source>
        <dbReference type="SAM" id="MobiDB-lite"/>
    </source>
</evidence>
<proteinExistence type="predicted"/>
<feature type="chain" id="PRO_5014570171" evidence="2">
    <location>
        <begin position="17"/>
        <end position="126"/>
    </location>
</feature>
<reference evidence="3" key="1">
    <citation type="submission" date="2007-04" db="EMBL/GenBank/DDBJ databases">
        <title>Annotation of Pediculus humanus corporis strain USDA.</title>
        <authorList>
            <person name="Kirkness E."/>
            <person name="Hannick L."/>
            <person name="Hass B."/>
            <person name="Bruggner R."/>
            <person name="Lawson D."/>
            <person name="Bidwell S."/>
            <person name="Joardar V."/>
            <person name="Caler E."/>
            <person name="Walenz B."/>
            <person name="Inman J."/>
            <person name="Schobel S."/>
            <person name="Galinsky K."/>
            <person name="Amedeo P."/>
            <person name="Strausberg R."/>
        </authorList>
    </citation>
    <scope>NUCLEOTIDE SEQUENCE</scope>
    <source>
        <strain evidence="3">USDA</strain>
    </source>
</reference>
<feature type="compositionally biased region" description="Acidic residues" evidence="1">
    <location>
        <begin position="26"/>
        <end position="61"/>
    </location>
</feature>
<dbReference type="RefSeq" id="XP_002427993.1">
    <property type="nucleotide sequence ID" value="XM_002427948.1"/>
</dbReference>
<dbReference type="VEuPathDB" id="VectorBase:PHUM357970"/>
<evidence type="ECO:0000256" key="2">
    <source>
        <dbReference type="SAM" id="SignalP"/>
    </source>
</evidence>
<keyword evidence="5" id="KW-1185">Reference proteome</keyword>
<feature type="compositionally biased region" description="Low complexity" evidence="1">
    <location>
        <begin position="62"/>
        <end position="74"/>
    </location>
</feature>
<accession>E0VPE9</accession>
<name>E0VPE9_PEDHC</name>
<evidence type="ECO:0000313" key="3">
    <source>
        <dbReference type="EMBL" id="EEB15255.1"/>
    </source>
</evidence>
<gene>
    <name evidence="4" type="primary">8232093</name>
    <name evidence="3" type="ORF">Phum_PHUM357970</name>
</gene>